<comment type="caution">
    <text evidence="2">The sequence shown here is derived from an EMBL/GenBank/DDBJ whole genome shotgun (WGS) entry which is preliminary data.</text>
</comment>
<reference evidence="2 3" key="1">
    <citation type="submission" date="2024-01" db="EMBL/GenBank/DDBJ databases">
        <authorList>
            <person name="Allen C."/>
            <person name="Tagirdzhanova G."/>
        </authorList>
    </citation>
    <scope>NUCLEOTIDE SEQUENCE [LARGE SCALE GENOMIC DNA]</scope>
</reference>
<keyword evidence="1" id="KW-0812">Transmembrane</keyword>
<name>A0ABP0CRP9_9PEZI</name>
<accession>A0ABP0CRP9</accession>
<gene>
    <name evidence="2" type="ORF">SBRCBS47491_008882</name>
</gene>
<evidence type="ECO:0000256" key="1">
    <source>
        <dbReference type="SAM" id="Phobius"/>
    </source>
</evidence>
<proteinExistence type="predicted"/>
<protein>
    <submittedName>
        <fullName evidence="2">Uncharacterized protein</fullName>
    </submittedName>
</protein>
<sequence>MTAIETIDQEHDLRILYCPEKVAAAREIFVRFLKNLATVVFLVIYGISFFYAYPDLSCSDLDSFAVEVFTYLSYVPLFYILRLEMLFVSGQLFNKPEPKRATLPVKKLTVLFDQEMELKDTDDNEAVMRMV</sequence>
<keyword evidence="1" id="KW-1133">Transmembrane helix</keyword>
<keyword evidence="3" id="KW-1185">Reference proteome</keyword>
<feature type="transmembrane region" description="Helical" evidence="1">
    <location>
        <begin position="36"/>
        <end position="53"/>
    </location>
</feature>
<evidence type="ECO:0000313" key="2">
    <source>
        <dbReference type="EMBL" id="CAK7234242.1"/>
    </source>
</evidence>
<feature type="transmembrane region" description="Helical" evidence="1">
    <location>
        <begin position="73"/>
        <end position="93"/>
    </location>
</feature>
<organism evidence="2 3">
    <name type="scientific">Sporothrix bragantina</name>
    <dbReference type="NCBI Taxonomy" id="671064"/>
    <lineage>
        <taxon>Eukaryota</taxon>
        <taxon>Fungi</taxon>
        <taxon>Dikarya</taxon>
        <taxon>Ascomycota</taxon>
        <taxon>Pezizomycotina</taxon>
        <taxon>Sordariomycetes</taxon>
        <taxon>Sordariomycetidae</taxon>
        <taxon>Ophiostomatales</taxon>
        <taxon>Ophiostomataceae</taxon>
        <taxon>Sporothrix</taxon>
    </lineage>
</organism>
<dbReference type="Proteomes" id="UP001642406">
    <property type="component" value="Unassembled WGS sequence"/>
</dbReference>
<dbReference type="EMBL" id="CAWUHC010000125">
    <property type="protein sequence ID" value="CAK7234242.1"/>
    <property type="molecule type" value="Genomic_DNA"/>
</dbReference>
<keyword evidence="1" id="KW-0472">Membrane</keyword>
<evidence type="ECO:0000313" key="3">
    <source>
        <dbReference type="Proteomes" id="UP001642406"/>
    </source>
</evidence>